<evidence type="ECO:0000256" key="1">
    <source>
        <dbReference type="ARBA" id="ARBA00000085"/>
    </source>
</evidence>
<dbReference type="InterPro" id="IPR036097">
    <property type="entry name" value="HisK_dim/P_sf"/>
</dbReference>
<evidence type="ECO:0000313" key="20">
    <source>
        <dbReference type="Proteomes" id="UP000640485"/>
    </source>
</evidence>
<evidence type="ECO:0000256" key="4">
    <source>
        <dbReference type="ARBA" id="ARBA00022475"/>
    </source>
</evidence>
<evidence type="ECO:0000256" key="10">
    <source>
        <dbReference type="ARBA" id="ARBA00022777"/>
    </source>
</evidence>
<comment type="catalytic activity">
    <reaction evidence="1">
        <text>ATP + protein L-histidine = ADP + protein N-phospho-L-histidine.</text>
        <dbReference type="EC" id="2.7.13.3"/>
    </reaction>
</comment>
<feature type="transmembrane region" description="Helical" evidence="17">
    <location>
        <begin position="12"/>
        <end position="32"/>
    </location>
</feature>
<evidence type="ECO:0000259" key="18">
    <source>
        <dbReference type="PROSITE" id="PS50109"/>
    </source>
</evidence>
<dbReference type="PANTHER" id="PTHR43065">
    <property type="entry name" value="SENSOR HISTIDINE KINASE"/>
    <property type="match status" value="1"/>
</dbReference>
<keyword evidence="6" id="KW-0597">Phosphoprotein</keyword>
<dbReference type="EC" id="2.7.13.3" evidence="3"/>
<dbReference type="PIRSF" id="PIRSF036431">
    <property type="entry name" value="STHK_DctB"/>
    <property type="match status" value="1"/>
</dbReference>
<dbReference type="SUPFAM" id="SSF103190">
    <property type="entry name" value="Sensory domain-like"/>
    <property type="match status" value="1"/>
</dbReference>
<dbReference type="Gene3D" id="3.30.450.20">
    <property type="entry name" value="PAS domain"/>
    <property type="match status" value="2"/>
</dbReference>
<name>A0A934W253_9RHOB</name>
<feature type="domain" description="Histidine kinase" evidence="18">
    <location>
        <begin position="403"/>
        <end position="615"/>
    </location>
</feature>
<reference evidence="19" key="1">
    <citation type="submission" date="2021-01" db="EMBL/GenBank/DDBJ databases">
        <title>Paracoccus amoyensis sp. nov., isolated from the surface seawater along the coast of Xiamen Island, China.</title>
        <authorList>
            <person name="Lyu L."/>
        </authorList>
    </citation>
    <scope>NUCLEOTIDE SEQUENCE</scope>
    <source>
        <strain evidence="19">MJ17</strain>
    </source>
</reference>
<dbReference type="AlphaFoldDB" id="A0A934W253"/>
<dbReference type="GO" id="GO:0005886">
    <property type="term" value="C:plasma membrane"/>
    <property type="evidence" value="ECO:0007669"/>
    <property type="project" value="UniProtKB-SubCell"/>
</dbReference>
<evidence type="ECO:0000256" key="12">
    <source>
        <dbReference type="ARBA" id="ARBA00022989"/>
    </source>
</evidence>
<evidence type="ECO:0000256" key="14">
    <source>
        <dbReference type="ARBA" id="ARBA00023136"/>
    </source>
</evidence>
<keyword evidence="12 17" id="KW-1133">Transmembrane helix</keyword>
<evidence type="ECO:0000256" key="8">
    <source>
        <dbReference type="ARBA" id="ARBA00022692"/>
    </source>
</evidence>
<dbReference type="Gene3D" id="1.10.287.130">
    <property type="match status" value="1"/>
</dbReference>
<dbReference type="PANTHER" id="PTHR43065:SF46">
    <property type="entry name" value="C4-DICARBOXYLATE TRANSPORT SENSOR PROTEIN DCTB"/>
    <property type="match status" value="1"/>
</dbReference>
<proteinExistence type="predicted"/>
<protein>
    <recommendedName>
        <fullName evidence="16">C4-dicarboxylate transport sensor protein DctB</fullName>
        <ecNumber evidence="3">2.7.13.3</ecNumber>
    </recommendedName>
</protein>
<dbReference type="PRINTS" id="PR00344">
    <property type="entry name" value="BCTRLSENSOR"/>
</dbReference>
<keyword evidence="4" id="KW-1003">Cell membrane</keyword>
<dbReference type="FunFam" id="1.10.287.130:FF:000049">
    <property type="entry name" value="C4-dicarboxylate transport sensor protein DctB"/>
    <property type="match status" value="1"/>
</dbReference>
<dbReference type="InterPro" id="IPR036890">
    <property type="entry name" value="HATPase_C_sf"/>
</dbReference>
<comment type="subcellular location">
    <subcellularLocation>
        <location evidence="2">Cell inner membrane</location>
        <topology evidence="2">Multi-pass membrane protein</topology>
    </subcellularLocation>
</comment>
<keyword evidence="13" id="KW-0902">Two-component regulatory system</keyword>
<dbReference type="InterPro" id="IPR033479">
    <property type="entry name" value="dCache_1"/>
</dbReference>
<dbReference type="Gene3D" id="3.30.565.10">
    <property type="entry name" value="Histidine kinase-like ATPase, C-terminal domain"/>
    <property type="match status" value="1"/>
</dbReference>
<evidence type="ECO:0000256" key="17">
    <source>
        <dbReference type="SAM" id="Phobius"/>
    </source>
</evidence>
<dbReference type="SMART" id="SM00387">
    <property type="entry name" value="HATPase_c"/>
    <property type="match status" value="1"/>
</dbReference>
<comment type="function">
    <text evidence="15">Member of the two-component regulatory system DctB/DctD involved in the transport of C4-dicarboxylates. DctB functions as a membrane-associated protein kinase that phosphorylates DctD in response to environmental signals.</text>
</comment>
<keyword evidence="8 17" id="KW-0812">Transmembrane</keyword>
<evidence type="ECO:0000256" key="3">
    <source>
        <dbReference type="ARBA" id="ARBA00012438"/>
    </source>
</evidence>
<dbReference type="Pfam" id="PF02518">
    <property type="entry name" value="HATPase_c"/>
    <property type="match status" value="1"/>
</dbReference>
<dbReference type="SUPFAM" id="SSF55874">
    <property type="entry name" value="ATPase domain of HSP90 chaperone/DNA topoisomerase II/histidine kinase"/>
    <property type="match status" value="1"/>
</dbReference>
<keyword evidence="10 19" id="KW-0418">Kinase</keyword>
<evidence type="ECO:0000256" key="9">
    <source>
        <dbReference type="ARBA" id="ARBA00022741"/>
    </source>
</evidence>
<dbReference type="InterPro" id="IPR003661">
    <property type="entry name" value="HisK_dim/P_dom"/>
</dbReference>
<evidence type="ECO:0000313" key="19">
    <source>
        <dbReference type="EMBL" id="MBK4217439.1"/>
    </source>
</evidence>
<keyword evidence="14 17" id="KW-0472">Membrane</keyword>
<keyword evidence="11" id="KW-0067">ATP-binding</keyword>
<dbReference type="InterPro" id="IPR005467">
    <property type="entry name" value="His_kinase_dom"/>
</dbReference>
<dbReference type="InterPro" id="IPR029151">
    <property type="entry name" value="Sensor-like_sf"/>
</dbReference>
<feature type="transmembrane region" description="Helical" evidence="17">
    <location>
        <begin position="309"/>
        <end position="328"/>
    </location>
</feature>
<evidence type="ECO:0000256" key="6">
    <source>
        <dbReference type="ARBA" id="ARBA00022553"/>
    </source>
</evidence>
<dbReference type="InterPro" id="IPR003594">
    <property type="entry name" value="HATPase_dom"/>
</dbReference>
<dbReference type="GO" id="GO:0000155">
    <property type="term" value="F:phosphorelay sensor kinase activity"/>
    <property type="evidence" value="ECO:0007669"/>
    <property type="project" value="InterPro"/>
</dbReference>
<dbReference type="InterPro" id="IPR017055">
    <property type="entry name" value="Sig_transdc_His_kinase_DctB"/>
</dbReference>
<evidence type="ECO:0000256" key="2">
    <source>
        <dbReference type="ARBA" id="ARBA00004429"/>
    </source>
</evidence>
<keyword evidence="20" id="KW-1185">Reference proteome</keyword>
<evidence type="ECO:0000256" key="13">
    <source>
        <dbReference type="ARBA" id="ARBA00023012"/>
    </source>
</evidence>
<dbReference type="PROSITE" id="PS50109">
    <property type="entry name" value="HIS_KIN"/>
    <property type="match status" value="1"/>
</dbReference>
<dbReference type="GO" id="GO:0005524">
    <property type="term" value="F:ATP binding"/>
    <property type="evidence" value="ECO:0007669"/>
    <property type="project" value="UniProtKB-KW"/>
</dbReference>
<dbReference type="InterPro" id="IPR004358">
    <property type="entry name" value="Sig_transdc_His_kin-like_C"/>
</dbReference>
<keyword evidence="7" id="KW-0808">Transferase</keyword>
<gene>
    <name evidence="19" type="ORF">JJJ17_16035</name>
</gene>
<evidence type="ECO:0000256" key="16">
    <source>
        <dbReference type="ARBA" id="ARBA00073143"/>
    </source>
</evidence>
<evidence type="ECO:0000256" key="11">
    <source>
        <dbReference type="ARBA" id="ARBA00022840"/>
    </source>
</evidence>
<keyword evidence="5" id="KW-0997">Cell inner membrane</keyword>
<accession>A0A934W253</accession>
<dbReference type="CDD" id="cd00082">
    <property type="entry name" value="HisKA"/>
    <property type="match status" value="1"/>
</dbReference>
<keyword evidence="9" id="KW-0547">Nucleotide-binding</keyword>
<evidence type="ECO:0000256" key="15">
    <source>
        <dbReference type="ARBA" id="ARBA00059004"/>
    </source>
</evidence>
<evidence type="ECO:0000256" key="5">
    <source>
        <dbReference type="ARBA" id="ARBA00022519"/>
    </source>
</evidence>
<organism evidence="19 20">
    <name type="scientific">Paracoccus caeni</name>
    <dbReference type="NCBI Taxonomy" id="657651"/>
    <lineage>
        <taxon>Bacteria</taxon>
        <taxon>Pseudomonadati</taxon>
        <taxon>Pseudomonadota</taxon>
        <taxon>Alphaproteobacteria</taxon>
        <taxon>Rhodobacterales</taxon>
        <taxon>Paracoccaceae</taxon>
        <taxon>Paracoccus</taxon>
    </lineage>
</organism>
<evidence type="ECO:0000256" key="7">
    <source>
        <dbReference type="ARBA" id="ARBA00022679"/>
    </source>
</evidence>
<dbReference type="SUPFAM" id="SSF47384">
    <property type="entry name" value="Homodimeric domain of signal transducing histidine kinase"/>
    <property type="match status" value="1"/>
</dbReference>
<comment type="caution">
    <text evidence="19">The sequence shown here is derived from an EMBL/GenBank/DDBJ whole genome shotgun (WGS) entry which is preliminary data.</text>
</comment>
<dbReference type="RefSeq" id="WP_200688202.1">
    <property type="nucleotide sequence ID" value="NZ_JAEPRQ010000007.1"/>
</dbReference>
<sequence length="621" mass="68918">MELTAASRLPKSYGRLLIPAIAALLFALFVWISGNLAFQHYLALGYARAEAVLRLTDNALDADLARFEVVPQLIGDLDLIRALAEEPDNQALRERTNRWLERQNEVVQSADIYLVLSDGETIAASNYRKELSFVGQNFSYRPYWIDAMNGLPARFYGVGTTSGVRGYFFSAPVWDHQGRISGVLAVKADVERIEESWRNSEHRVLVTDPEGIVFLSTEPKWLYHSLNPLTQERLDRTTESRRYATSMLGELQPVSLEEHGVPILTLPDDPEHRDAGSRDYIIASQQMEEAGWTVHVLLDSARLKAEARMALIFVVLLLSLAMIGALMLRQRRARIAERLAMQRFHTNELERRVTERTADLARVNNRLAEEVSERRATEIELRAAQASLVQVGKLAALGQMSATLSHEISQPLAAARNYADSAAILIERGDFGRARENIAHILTLVDRMAAIGKHLRHAARKPDERLGAVDLLTLLDETLTIVTPRLTRSGTSLDLDVPKDLPPLRAGPTRLQQVLVNLITNAADAVEDLPDRRITLTARQEGEQVAIRVRDHGPGVPEAIADRIFDPFFSTKGVGAGLGLGLSISSNIIRDFQGQISCRNLDPGAEFTVLLPIAVPAETKA</sequence>
<dbReference type="Pfam" id="PF02743">
    <property type="entry name" value="dCache_1"/>
    <property type="match status" value="1"/>
</dbReference>
<dbReference type="Proteomes" id="UP000640485">
    <property type="component" value="Unassembled WGS sequence"/>
</dbReference>
<dbReference type="EMBL" id="JAEPRQ010000007">
    <property type="protein sequence ID" value="MBK4217439.1"/>
    <property type="molecule type" value="Genomic_DNA"/>
</dbReference>